<dbReference type="InterPro" id="IPR025338">
    <property type="entry name" value="DUF4244"/>
</dbReference>
<dbReference type="Proteomes" id="UP000754710">
    <property type="component" value="Unassembled WGS sequence"/>
</dbReference>
<feature type="transmembrane region" description="Helical" evidence="1">
    <location>
        <begin position="20"/>
        <end position="39"/>
    </location>
</feature>
<keyword evidence="1" id="KW-0472">Membrane</keyword>
<dbReference type="RefSeq" id="WP_221024092.1">
    <property type="nucleotide sequence ID" value="NZ_JAIEZQ010000001.1"/>
</dbReference>
<evidence type="ECO:0000313" key="2">
    <source>
        <dbReference type="EMBL" id="MBY9074412.1"/>
    </source>
</evidence>
<accession>A0ABS7RIT6</accession>
<dbReference type="EMBL" id="JAIEZQ010000001">
    <property type="protein sequence ID" value="MBY9074412.1"/>
    <property type="molecule type" value="Genomic_DNA"/>
</dbReference>
<gene>
    <name evidence="2" type="ORF">K1X13_06230</name>
</gene>
<evidence type="ECO:0000256" key="1">
    <source>
        <dbReference type="SAM" id="Phobius"/>
    </source>
</evidence>
<keyword evidence="1" id="KW-0812">Transmembrane</keyword>
<keyword evidence="3" id="KW-1185">Reference proteome</keyword>
<keyword evidence="1" id="KW-1133">Transmembrane helix</keyword>
<sequence length="61" mass="6515">MTASPVARLRNEKGVTTAEYAVVTAAGCGFGGVLIKLLTSEWGQALLKKIFDFFLALIGLR</sequence>
<dbReference type="Pfam" id="PF14029">
    <property type="entry name" value="DUF4244"/>
    <property type="match status" value="1"/>
</dbReference>
<name>A0ABS7RIT6_9ACTN</name>
<protein>
    <submittedName>
        <fullName evidence="2">DUF4244 domain-containing protein</fullName>
    </submittedName>
</protein>
<evidence type="ECO:0000313" key="3">
    <source>
        <dbReference type="Proteomes" id="UP000754710"/>
    </source>
</evidence>
<comment type="caution">
    <text evidence="2">The sequence shown here is derived from an EMBL/GenBank/DDBJ whole genome shotgun (WGS) entry which is preliminary data.</text>
</comment>
<reference evidence="2 3" key="1">
    <citation type="submission" date="2021-08" db="EMBL/GenBank/DDBJ databases">
        <title>Nocardioides bacterium WL0053 sp. nov., isolated from the sediment.</title>
        <authorList>
            <person name="Wang L."/>
            <person name="Zhang D."/>
            <person name="Zhang A."/>
        </authorList>
    </citation>
    <scope>NUCLEOTIDE SEQUENCE [LARGE SCALE GENOMIC DNA]</scope>
    <source>
        <strain evidence="2 3">WL0053</strain>
    </source>
</reference>
<proteinExistence type="predicted"/>
<organism evidence="2 3">
    <name type="scientific">Nocardioides jiangsuensis</name>
    <dbReference type="NCBI Taxonomy" id="2866161"/>
    <lineage>
        <taxon>Bacteria</taxon>
        <taxon>Bacillati</taxon>
        <taxon>Actinomycetota</taxon>
        <taxon>Actinomycetes</taxon>
        <taxon>Propionibacteriales</taxon>
        <taxon>Nocardioidaceae</taxon>
        <taxon>Nocardioides</taxon>
    </lineage>
</organism>